<dbReference type="PANTHER" id="PTHR31446">
    <property type="entry name" value="ACID PHOSPHATASE/VANADIUM-DEPENDENT HALOPEROXIDASE-RELATED PROTEIN"/>
    <property type="match status" value="1"/>
</dbReference>
<dbReference type="CDD" id="cd01610">
    <property type="entry name" value="PAP2_like"/>
    <property type="match status" value="1"/>
</dbReference>
<sequence>MNRPLKIAISAILLAQLIKIPIKYIRSGKWEWNTFFETGGMPSSHSAGVTALATIIALKKGIKTIDFALAAIFGLIVMYDAQGVRRQTGEITLAVNDLAEKLDRLEGKPEENVHDKLKKRLKERLGHQPEEVVGGAFLGLILAIAGMKLLPKKKKLGLWNNQ</sequence>
<gene>
    <name evidence="1" type="ORF">BACCIP111883_04600</name>
</gene>
<keyword evidence="2" id="KW-1185">Reference proteome</keyword>
<dbReference type="Proteomes" id="UP000789833">
    <property type="component" value="Unassembled WGS sequence"/>
</dbReference>
<dbReference type="Pfam" id="PF02681">
    <property type="entry name" value="DUF212"/>
    <property type="match status" value="1"/>
</dbReference>
<name>A0ABM8YUU2_9BACI</name>
<dbReference type="PANTHER" id="PTHR31446:SF29">
    <property type="entry name" value="ACID PHOSPHATASE_VANADIUM-DEPENDENT HALOPEROXIDASE-RELATED PROTEIN"/>
    <property type="match status" value="1"/>
</dbReference>
<evidence type="ECO:0000313" key="1">
    <source>
        <dbReference type="EMBL" id="CAG9623766.1"/>
    </source>
</evidence>
<dbReference type="EMBL" id="CAKJTJ010000077">
    <property type="protein sequence ID" value="CAG9623766.1"/>
    <property type="molecule type" value="Genomic_DNA"/>
</dbReference>
<protein>
    <recommendedName>
        <fullName evidence="3">Divergent PAP2 family protein</fullName>
    </recommendedName>
</protein>
<reference evidence="1 2" key="1">
    <citation type="submission" date="2021-10" db="EMBL/GenBank/DDBJ databases">
        <authorList>
            <person name="Criscuolo A."/>
        </authorList>
    </citation>
    <scope>NUCLEOTIDE SEQUENCE [LARGE SCALE GENOMIC DNA]</scope>
    <source>
        <strain evidence="2">CIP 111883</strain>
    </source>
</reference>
<proteinExistence type="predicted"/>
<organism evidence="1 2">
    <name type="scientific">Sutcliffiella rhizosphaerae</name>
    <dbReference type="NCBI Taxonomy" id="2880967"/>
    <lineage>
        <taxon>Bacteria</taxon>
        <taxon>Bacillati</taxon>
        <taxon>Bacillota</taxon>
        <taxon>Bacilli</taxon>
        <taxon>Bacillales</taxon>
        <taxon>Bacillaceae</taxon>
        <taxon>Sutcliffiella</taxon>
    </lineage>
</organism>
<dbReference type="InterPro" id="IPR003832">
    <property type="entry name" value="DUF212"/>
</dbReference>
<evidence type="ECO:0008006" key="3">
    <source>
        <dbReference type="Google" id="ProtNLM"/>
    </source>
</evidence>
<accession>A0ABM8YUU2</accession>
<evidence type="ECO:0000313" key="2">
    <source>
        <dbReference type="Proteomes" id="UP000789833"/>
    </source>
</evidence>
<dbReference type="RefSeq" id="WP_230505517.1">
    <property type="nucleotide sequence ID" value="NZ_CAKJTJ010000077.1"/>
</dbReference>
<comment type="caution">
    <text evidence="1">The sequence shown here is derived from an EMBL/GenBank/DDBJ whole genome shotgun (WGS) entry which is preliminary data.</text>
</comment>